<dbReference type="AlphaFoldDB" id="A0A6N1C5I5"/>
<dbReference type="RefSeq" id="WP_109754205.1">
    <property type="nucleotide sequence ID" value="NZ_CP048810.1"/>
</dbReference>
<organism evidence="1 2">
    <name type="scientific">Pseudomonas bijieensis</name>
    <dbReference type="NCBI Taxonomy" id="2681983"/>
    <lineage>
        <taxon>Bacteria</taxon>
        <taxon>Pseudomonadati</taxon>
        <taxon>Pseudomonadota</taxon>
        <taxon>Gammaproteobacteria</taxon>
        <taxon>Pseudomonadales</taxon>
        <taxon>Pseudomonadaceae</taxon>
        <taxon>Pseudomonas</taxon>
    </lineage>
</organism>
<name>A0A6N1C5I5_9PSED</name>
<dbReference type="Proteomes" id="UP000509545">
    <property type="component" value="Chromosome"/>
</dbReference>
<evidence type="ECO:0000313" key="1">
    <source>
        <dbReference type="EMBL" id="QKS80419.1"/>
    </source>
</evidence>
<protein>
    <submittedName>
        <fullName evidence="1">Uncharacterized protein</fullName>
    </submittedName>
</protein>
<reference evidence="1 2" key="1">
    <citation type="submission" date="2020-02" db="EMBL/GenBank/DDBJ databases">
        <authorList>
            <person name="Liang J."/>
        </authorList>
    </citation>
    <scope>NUCLEOTIDE SEQUENCE [LARGE SCALE GENOMIC DNA]</scope>
    <source>
        <strain evidence="1 2">L22-9</strain>
    </source>
</reference>
<keyword evidence="2" id="KW-1185">Reference proteome</keyword>
<dbReference type="KEGG" id="pbz:GN234_02305"/>
<dbReference type="EMBL" id="CP048810">
    <property type="protein sequence ID" value="QKS80419.1"/>
    <property type="molecule type" value="Genomic_DNA"/>
</dbReference>
<sequence>MQKPQREKPHDCQIPAIDCTSKDKHGGSANLPDNAKVTWYYYGIEQLQQAQEDCESTGGNWINQ</sequence>
<proteinExistence type="predicted"/>
<gene>
    <name evidence="1" type="ORF">GN234_02305</name>
</gene>
<accession>A0A6N1C5I5</accession>
<evidence type="ECO:0000313" key="2">
    <source>
        <dbReference type="Proteomes" id="UP000509545"/>
    </source>
</evidence>